<dbReference type="EMBL" id="CP165735">
    <property type="protein sequence ID" value="XDV73398.1"/>
    <property type="molecule type" value="Genomic_DNA"/>
</dbReference>
<dbReference type="Gene3D" id="1.10.1470.10">
    <property type="entry name" value="YjbJ"/>
    <property type="match status" value="1"/>
</dbReference>
<name>A0AB39YU10_9MICC</name>
<dbReference type="Pfam" id="PF05532">
    <property type="entry name" value="CsbD"/>
    <property type="match status" value="1"/>
</dbReference>
<proteinExistence type="inferred from homology"/>
<protein>
    <submittedName>
        <fullName evidence="4">CsbD family protein</fullName>
    </submittedName>
</protein>
<dbReference type="InterPro" id="IPR008462">
    <property type="entry name" value="CsbD"/>
</dbReference>
<dbReference type="InterPro" id="IPR036629">
    <property type="entry name" value="YjbJ_sf"/>
</dbReference>
<dbReference type="RefSeq" id="WP_369746482.1">
    <property type="nucleotide sequence ID" value="NZ_CP165735.1"/>
</dbReference>
<feature type="coiled-coil region" evidence="2">
    <location>
        <begin position="30"/>
        <end position="57"/>
    </location>
</feature>
<keyword evidence="2" id="KW-0175">Coiled coil</keyword>
<evidence type="ECO:0000256" key="2">
    <source>
        <dbReference type="SAM" id="Coils"/>
    </source>
</evidence>
<organism evidence="4">
    <name type="scientific">Paenarthrobacter sp. AMU7</name>
    <dbReference type="NCBI Taxonomy" id="3162492"/>
    <lineage>
        <taxon>Bacteria</taxon>
        <taxon>Bacillati</taxon>
        <taxon>Actinomycetota</taxon>
        <taxon>Actinomycetes</taxon>
        <taxon>Micrococcales</taxon>
        <taxon>Micrococcaceae</taxon>
        <taxon>Paenarthrobacter</taxon>
    </lineage>
</organism>
<feature type="domain" description="CsbD-like" evidence="3">
    <location>
        <begin position="5"/>
        <end position="57"/>
    </location>
</feature>
<evidence type="ECO:0000256" key="1">
    <source>
        <dbReference type="ARBA" id="ARBA00009129"/>
    </source>
</evidence>
<evidence type="ECO:0000259" key="3">
    <source>
        <dbReference type="Pfam" id="PF05532"/>
    </source>
</evidence>
<dbReference type="SUPFAM" id="SSF69047">
    <property type="entry name" value="Hypothetical protein YjbJ"/>
    <property type="match status" value="1"/>
</dbReference>
<sequence>MGLGDKVGNAGRKLAGKFKEATGRANVDDRLRAEGKRDQLRADLRQAVEKLKDAFKKR</sequence>
<comment type="similarity">
    <text evidence="1">Belongs to the UPF0337 (CsbD) family.</text>
</comment>
<dbReference type="AlphaFoldDB" id="A0AB39YU10"/>
<gene>
    <name evidence="4" type="ORF">ABQM86_09680</name>
</gene>
<reference evidence="4" key="1">
    <citation type="submission" date="2024-07" db="EMBL/GenBank/DDBJ databases">
        <authorList>
            <person name="Li J."/>
            <person name="Wei H."/>
            <person name="Ma J."/>
        </authorList>
    </citation>
    <scope>NUCLEOTIDE SEQUENCE</scope>
    <source>
        <strain evidence="4">AMU7</strain>
    </source>
</reference>
<evidence type="ECO:0000313" key="4">
    <source>
        <dbReference type="EMBL" id="XDV73398.1"/>
    </source>
</evidence>
<accession>A0AB39YU10</accession>